<keyword evidence="1" id="KW-0812">Transmembrane</keyword>
<name>A0A1I2I8S8_9GAMM</name>
<organism evidence="3 4">
    <name type="scientific">Fontimonas thermophila</name>
    <dbReference type="NCBI Taxonomy" id="1076937"/>
    <lineage>
        <taxon>Bacteria</taxon>
        <taxon>Pseudomonadati</taxon>
        <taxon>Pseudomonadota</taxon>
        <taxon>Gammaproteobacteria</taxon>
        <taxon>Nevskiales</taxon>
        <taxon>Nevskiaceae</taxon>
        <taxon>Fontimonas</taxon>
    </lineage>
</organism>
<dbReference type="InterPro" id="IPR012495">
    <property type="entry name" value="TadE-like_dom"/>
</dbReference>
<evidence type="ECO:0000259" key="2">
    <source>
        <dbReference type="Pfam" id="PF07811"/>
    </source>
</evidence>
<proteinExistence type="predicted"/>
<dbReference type="AlphaFoldDB" id="A0A1I2I8S8"/>
<reference evidence="3 4" key="1">
    <citation type="submission" date="2016-10" db="EMBL/GenBank/DDBJ databases">
        <authorList>
            <person name="de Groot N.N."/>
        </authorList>
    </citation>
    <scope>NUCLEOTIDE SEQUENCE [LARGE SCALE GENOMIC DNA]</scope>
    <source>
        <strain evidence="3 4">DSM 23609</strain>
    </source>
</reference>
<sequence>MTVQGRINDTGRQRGGAAVEFTFVFPVLFLLVYGIVVYSYIYVVQQAITYAVQVGAEAAVAVDPAVDSADTLKKTTAQAAAYSALSWLPAHQLQTRIGGKNGIAAEICPAGGTMLGVTCPLDSNAIVVRITYTIATPQPLFPVISLPFVGPAPPMPAQLSAAAVARI</sequence>
<dbReference type="STRING" id="1076937.SAMN04488120_103122"/>
<keyword evidence="4" id="KW-1185">Reference proteome</keyword>
<gene>
    <name evidence="3" type="ORF">SAMN04488120_103122</name>
</gene>
<dbReference type="Proteomes" id="UP000199771">
    <property type="component" value="Unassembled WGS sequence"/>
</dbReference>
<feature type="transmembrane region" description="Helical" evidence="1">
    <location>
        <begin position="21"/>
        <end position="43"/>
    </location>
</feature>
<feature type="domain" description="TadE-like" evidence="2">
    <location>
        <begin position="15"/>
        <end position="56"/>
    </location>
</feature>
<accession>A0A1I2I8S8</accession>
<protein>
    <submittedName>
        <fullName evidence="3">Flp pilus assembly protein TadG</fullName>
    </submittedName>
</protein>
<keyword evidence="1" id="KW-0472">Membrane</keyword>
<evidence type="ECO:0000313" key="3">
    <source>
        <dbReference type="EMBL" id="SFF38644.1"/>
    </source>
</evidence>
<dbReference type="OrthoDB" id="5574209at2"/>
<dbReference type="Pfam" id="PF07811">
    <property type="entry name" value="TadE"/>
    <property type="match status" value="1"/>
</dbReference>
<evidence type="ECO:0000256" key="1">
    <source>
        <dbReference type="SAM" id="Phobius"/>
    </source>
</evidence>
<dbReference type="EMBL" id="FOOC01000003">
    <property type="protein sequence ID" value="SFF38644.1"/>
    <property type="molecule type" value="Genomic_DNA"/>
</dbReference>
<keyword evidence="1" id="KW-1133">Transmembrane helix</keyword>
<evidence type="ECO:0000313" key="4">
    <source>
        <dbReference type="Proteomes" id="UP000199771"/>
    </source>
</evidence>